<feature type="transmembrane region" description="Helical" evidence="10">
    <location>
        <begin position="20"/>
        <end position="44"/>
    </location>
</feature>
<evidence type="ECO:0000256" key="10">
    <source>
        <dbReference type="RuleBase" id="RU363032"/>
    </source>
</evidence>
<dbReference type="EMBL" id="CP039690">
    <property type="protein sequence ID" value="QCI66294.1"/>
    <property type="molecule type" value="Genomic_DNA"/>
</dbReference>
<dbReference type="Gene3D" id="1.10.3720.10">
    <property type="entry name" value="MetI-like"/>
    <property type="match status" value="1"/>
</dbReference>
<dbReference type="InterPro" id="IPR000515">
    <property type="entry name" value="MetI-like"/>
</dbReference>
<proteinExistence type="inferred from homology"/>
<dbReference type="NCBIfam" id="TIGR01726">
    <property type="entry name" value="HEQRo_perm_3TM"/>
    <property type="match status" value="1"/>
</dbReference>
<comment type="subcellular location">
    <subcellularLocation>
        <location evidence="2">Cell inner membrane</location>
        <topology evidence="2">Multi-pass membrane protein</topology>
    </subcellularLocation>
    <subcellularLocation>
        <location evidence="10">Cell membrane</location>
        <topology evidence="10">Multi-pass membrane protein</topology>
    </subcellularLocation>
</comment>
<dbReference type="CDD" id="cd06261">
    <property type="entry name" value="TM_PBP2"/>
    <property type="match status" value="1"/>
</dbReference>
<evidence type="ECO:0000256" key="7">
    <source>
        <dbReference type="ARBA" id="ARBA00022970"/>
    </source>
</evidence>
<evidence type="ECO:0000256" key="6">
    <source>
        <dbReference type="ARBA" id="ARBA00022692"/>
    </source>
</evidence>
<dbReference type="GO" id="GO:0043190">
    <property type="term" value="C:ATP-binding cassette (ABC) transporter complex"/>
    <property type="evidence" value="ECO:0007669"/>
    <property type="project" value="InterPro"/>
</dbReference>
<keyword evidence="6 10" id="KW-0812">Transmembrane</keyword>
<keyword evidence="5" id="KW-1003">Cell membrane</keyword>
<dbReference type="GO" id="GO:0022857">
    <property type="term" value="F:transmembrane transporter activity"/>
    <property type="evidence" value="ECO:0007669"/>
    <property type="project" value="InterPro"/>
</dbReference>
<evidence type="ECO:0000256" key="9">
    <source>
        <dbReference type="ARBA" id="ARBA00023136"/>
    </source>
</evidence>
<dbReference type="KEGG" id="pstg:E8M01_19985"/>
<evidence type="ECO:0000259" key="11">
    <source>
        <dbReference type="PROSITE" id="PS50928"/>
    </source>
</evidence>
<dbReference type="Proteomes" id="UP000298781">
    <property type="component" value="Chromosome"/>
</dbReference>
<dbReference type="OrthoDB" id="9787841at2"/>
<evidence type="ECO:0000256" key="8">
    <source>
        <dbReference type="ARBA" id="ARBA00022989"/>
    </source>
</evidence>
<dbReference type="InterPro" id="IPR035906">
    <property type="entry name" value="MetI-like_sf"/>
</dbReference>
<evidence type="ECO:0000313" key="13">
    <source>
        <dbReference type="Proteomes" id="UP000298781"/>
    </source>
</evidence>
<evidence type="ECO:0000313" key="12">
    <source>
        <dbReference type="EMBL" id="QCI66294.1"/>
    </source>
</evidence>
<comment type="function">
    <text evidence="1">Part of the binding-protein-dependent transport system for glutamine; probably responsible for the translocation of the substrate across the membrane.</text>
</comment>
<dbReference type="Pfam" id="PF00528">
    <property type="entry name" value="BPD_transp_1"/>
    <property type="match status" value="1"/>
</dbReference>
<reference evidence="12 13" key="1">
    <citation type="submission" date="2019-04" db="EMBL/GenBank/DDBJ databases">
        <title>Phreatobacter aquaticus sp. nov.</title>
        <authorList>
            <person name="Choi A."/>
        </authorList>
    </citation>
    <scope>NUCLEOTIDE SEQUENCE [LARGE SCALE GENOMIC DNA]</scope>
    <source>
        <strain evidence="12 13">KCTC 52518</strain>
    </source>
</reference>
<dbReference type="PROSITE" id="PS50928">
    <property type="entry name" value="ABC_TM1"/>
    <property type="match status" value="1"/>
</dbReference>
<gene>
    <name evidence="12" type="ORF">E8M01_19985</name>
</gene>
<feature type="transmembrane region" description="Helical" evidence="10">
    <location>
        <begin position="56"/>
        <end position="80"/>
    </location>
</feature>
<dbReference type="GO" id="GO:0006865">
    <property type="term" value="P:amino acid transport"/>
    <property type="evidence" value="ECO:0007669"/>
    <property type="project" value="UniProtKB-KW"/>
</dbReference>
<dbReference type="PANTHER" id="PTHR30614">
    <property type="entry name" value="MEMBRANE COMPONENT OF AMINO ACID ABC TRANSPORTER"/>
    <property type="match status" value="1"/>
</dbReference>
<dbReference type="AlphaFoldDB" id="A0A4D7AXJ2"/>
<keyword evidence="13" id="KW-1185">Reference proteome</keyword>
<dbReference type="SUPFAM" id="SSF161098">
    <property type="entry name" value="MetI-like"/>
    <property type="match status" value="1"/>
</dbReference>
<dbReference type="InterPro" id="IPR010065">
    <property type="entry name" value="AA_ABC_transptr_permease_3TM"/>
</dbReference>
<dbReference type="RefSeq" id="WP_136961738.1">
    <property type="nucleotide sequence ID" value="NZ_CP039690.1"/>
</dbReference>
<keyword evidence="4 10" id="KW-0813">Transport</keyword>
<evidence type="ECO:0000256" key="3">
    <source>
        <dbReference type="ARBA" id="ARBA00010072"/>
    </source>
</evidence>
<comment type="similarity">
    <text evidence="3">Belongs to the binding-protein-dependent transport system permease family. HisMQ subfamily.</text>
</comment>
<evidence type="ECO:0000256" key="1">
    <source>
        <dbReference type="ARBA" id="ARBA00003159"/>
    </source>
</evidence>
<dbReference type="PANTHER" id="PTHR30614:SF20">
    <property type="entry name" value="GLUTAMINE TRANSPORT SYSTEM PERMEASE PROTEIN GLNP"/>
    <property type="match status" value="1"/>
</dbReference>
<evidence type="ECO:0000256" key="5">
    <source>
        <dbReference type="ARBA" id="ARBA00022475"/>
    </source>
</evidence>
<keyword evidence="8 10" id="KW-1133">Transmembrane helix</keyword>
<evidence type="ECO:0000256" key="4">
    <source>
        <dbReference type="ARBA" id="ARBA00022448"/>
    </source>
</evidence>
<sequence>MDIFISEFFNIEIMLKVAPLIFKGLVTTLLLCLLLIPIGLLSGIGTMLLATSKYRAIRWTAIVFIDFWRAFPPLVLLIFIHSGLPFAGIRLGPTGSICVAFLLNASSYYGEIYRAGVESVPAGQIEAARSTGLSAAQTFIHVTLPQAVRNVLPDLLSNTMELVKLTSLASIVAVPELLYSADLARSLTYNTSPLVLAALIYLVLLWPVVRLIARVEHKIAR</sequence>
<accession>A0A4D7AXJ2</accession>
<organism evidence="12 13">
    <name type="scientific">Phreatobacter stygius</name>
    <dbReference type="NCBI Taxonomy" id="1940610"/>
    <lineage>
        <taxon>Bacteria</taxon>
        <taxon>Pseudomonadati</taxon>
        <taxon>Pseudomonadota</taxon>
        <taxon>Alphaproteobacteria</taxon>
        <taxon>Hyphomicrobiales</taxon>
        <taxon>Phreatobacteraceae</taxon>
        <taxon>Phreatobacter</taxon>
    </lineage>
</organism>
<keyword evidence="7" id="KW-0029">Amino-acid transport</keyword>
<keyword evidence="9 10" id="KW-0472">Membrane</keyword>
<dbReference type="InterPro" id="IPR043429">
    <property type="entry name" value="ArtM/GltK/GlnP/TcyL/YhdX-like"/>
</dbReference>
<feature type="domain" description="ABC transmembrane type-1" evidence="11">
    <location>
        <begin position="25"/>
        <end position="213"/>
    </location>
</feature>
<evidence type="ECO:0000256" key="2">
    <source>
        <dbReference type="ARBA" id="ARBA00004429"/>
    </source>
</evidence>
<feature type="transmembrane region" description="Helical" evidence="10">
    <location>
        <begin position="193"/>
        <end position="213"/>
    </location>
</feature>
<protein>
    <submittedName>
        <fullName evidence="12">Amino acid ABC transporter permease</fullName>
    </submittedName>
</protein>
<name>A0A4D7AXJ2_9HYPH</name>